<evidence type="ECO:0000256" key="4">
    <source>
        <dbReference type="ARBA" id="ARBA00016084"/>
    </source>
</evidence>
<evidence type="ECO:0000256" key="14">
    <source>
        <dbReference type="SAM" id="Phobius"/>
    </source>
</evidence>
<dbReference type="EMBL" id="CP060244">
    <property type="protein sequence ID" value="QNT77494.1"/>
    <property type="molecule type" value="Genomic_DNA"/>
</dbReference>
<dbReference type="GO" id="GO:0005886">
    <property type="term" value="C:plasma membrane"/>
    <property type="evidence" value="ECO:0007669"/>
    <property type="project" value="UniProtKB-SubCell"/>
</dbReference>
<accession>A0A7H1NNY4</accession>
<protein>
    <recommendedName>
        <fullName evidence="4">Probable alginate O-acetylase AlgI</fullName>
    </recommendedName>
    <alternativeName>
        <fullName evidence="12">Alginate biosynthesis protein AlgI</fullName>
    </alternativeName>
</protein>
<comment type="similarity">
    <text evidence="3 13">Belongs to the membrane-bound acyltransferase family.</text>
</comment>
<dbReference type="Proteomes" id="UP000516349">
    <property type="component" value="Chromosome"/>
</dbReference>
<sequence length="458" mass="52023">MLFTSQAFLLGFLPFALLCHYLSFRWRRTNQIVIIAVSFFFYGLWNWAYVPLLAGLGVMNWVLARYVLRSGYKKWLMLGIAFNLLVLCYFKYTNFLASILNTITHSSLGPWPIILPLGISFFIFQKISYLADLHHGDRHSYSLLDFMEFISFFPQLVAGPLVRHNELIPQFSNPQRYATLWKNTAQGILLLTIGLVKKAGLADELGKISNPLFNLATQGHALGTSAAWYAAISYSLQIYFDFSGYSDMAIGLALLFGLKLPYNFNAPYRATSLRDFWQRWHMTLSRFLRDYIYIPLGGNRKGLTCQCLNLLITMALGGLWHGAGWTFILWGFLHGFGLCINHFSKTLKLPVPSFLGWGLTTIFLLITWVFFRATDVSSAWQILHNMVYYTSSAGFKFHHTGLLTLACAIALIGPSSQNFVNGLSAPSPWMACVTAIIFILFIFMVGGRIQDAFIYFQF</sequence>
<dbReference type="PIRSF" id="PIRSF500217">
    <property type="entry name" value="AlgI"/>
    <property type="match status" value="1"/>
</dbReference>
<evidence type="ECO:0000256" key="11">
    <source>
        <dbReference type="ARBA" id="ARBA00023315"/>
    </source>
</evidence>
<keyword evidence="5 13" id="KW-1003">Cell membrane</keyword>
<keyword evidence="9 14" id="KW-1133">Transmembrane helix</keyword>
<dbReference type="GO" id="GO:0042121">
    <property type="term" value="P:alginic acid biosynthetic process"/>
    <property type="evidence" value="ECO:0007669"/>
    <property type="project" value="UniProtKB-KW"/>
</dbReference>
<evidence type="ECO:0000256" key="1">
    <source>
        <dbReference type="ARBA" id="ARBA00004651"/>
    </source>
</evidence>
<name>A0A7H1NNY4_9PROT</name>
<evidence type="ECO:0000313" key="16">
    <source>
        <dbReference type="Proteomes" id="UP000516349"/>
    </source>
</evidence>
<keyword evidence="11 13" id="KW-0012">Acyltransferase</keyword>
<keyword evidence="16" id="KW-1185">Reference proteome</keyword>
<feature type="transmembrane region" description="Helical" evidence="14">
    <location>
        <begin position="113"/>
        <end position="131"/>
    </location>
</feature>
<dbReference type="InterPro" id="IPR004299">
    <property type="entry name" value="MBOAT_fam"/>
</dbReference>
<feature type="transmembrane region" description="Helical" evidence="14">
    <location>
        <begin position="32"/>
        <end position="63"/>
    </location>
</feature>
<reference evidence="15 16" key="1">
    <citation type="submission" date="2020-08" db="EMBL/GenBank/DDBJ databases">
        <title>Complete genome sequence of Entomobacter blattae G55GP.</title>
        <authorList>
            <person name="Poehlein A."/>
            <person name="Guzman J."/>
            <person name="Daniel R."/>
            <person name="Vilcinskas A."/>
        </authorList>
    </citation>
    <scope>NUCLEOTIDE SEQUENCE [LARGE SCALE GENOMIC DNA]</scope>
    <source>
        <strain evidence="15 16">G55GP</strain>
    </source>
</reference>
<dbReference type="AlphaFoldDB" id="A0A7H1NNY4"/>
<evidence type="ECO:0000256" key="13">
    <source>
        <dbReference type="PIRNR" id="PIRNR016636"/>
    </source>
</evidence>
<proteinExistence type="inferred from homology"/>
<feature type="transmembrane region" description="Helical" evidence="14">
    <location>
        <begin position="395"/>
        <end position="415"/>
    </location>
</feature>
<comment type="pathway">
    <text evidence="2">Glycan biosynthesis; alginate biosynthesis.</text>
</comment>
<keyword evidence="10 13" id="KW-0472">Membrane</keyword>
<dbReference type="PANTHER" id="PTHR13285:SF23">
    <property type="entry name" value="TEICHOIC ACID D-ALANYLTRANSFERASE"/>
    <property type="match status" value="1"/>
</dbReference>
<dbReference type="KEGG" id="ebla:JGUZn3_02360"/>
<dbReference type="InterPro" id="IPR051085">
    <property type="entry name" value="MB_O-acyltransferase"/>
</dbReference>
<evidence type="ECO:0000256" key="2">
    <source>
        <dbReference type="ARBA" id="ARBA00005182"/>
    </source>
</evidence>
<evidence type="ECO:0000256" key="10">
    <source>
        <dbReference type="ARBA" id="ARBA00023136"/>
    </source>
</evidence>
<feature type="transmembrane region" description="Helical" evidence="14">
    <location>
        <begin position="427"/>
        <end position="446"/>
    </location>
</feature>
<dbReference type="PANTHER" id="PTHR13285">
    <property type="entry name" value="ACYLTRANSFERASE"/>
    <property type="match status" value="1"/>
</dbReference>
<keyword evidence="6 13" id="KW-0808">Transferase</keyword>
<dbReference type="RefSeq" id="WP_203413965.1">
    <property type="nucleotide sequence ID" value="NZ_CP060244.1"/>
</dbReference>
<evidence type="ECO:0000256" key="9">
    <source>
        <dbReference type="ARBA" id="ARBA00022989"/>
    </source>
</evidence>
<keyword evidence="8" id="KW-0016">Alginate biosynthesis</keyword>
<gene>
    <name evidence="15" type="primary">patA</name>
    <name evidence="15" type="ORF">JGUZn3_02360</name>
</gene>
<feature type="transmembrane region" description="Helical" evidence="14">
    <location>
        <begin position="75"/>
        <end position="93"/>
    </location>
</feature>
<feature type="transmembrane region" description="Helical" evidence="14">
    <location>
        <begin position="353"/>
        <end position="374"/>
    </location>
</feature>
<evidence type="ECO:0000256" key="8">
    <source>
        <dbReference type="ARBA" id="ARBA00022841"/>
    </source>
</evidence>
<keyword evidence="7 14" id="KW-0812">Transmembrane</keyword>
<evidence type="ECO:0000256" key="12">
    <source>
        <dbReference type="ARBA" id="ARBA00031030"/>
    </source>
</evidence>
<dbReference type="InterPro" id="IPR028362">
    <property type="entry name" value="AlgI"/>
</dbReference>
<feature type="transmembrane region" description="Helical" evidence="14">
    <location>
        <begin position="310"/>
        <end position="333"/>
    </location>
</feature>
<dbReference type="Pfam" id="PF03062">
    <property type="entry name" value="MBOAT"/>
    <property type="match status" value="1"/>
</dbReference>
<comment type="subcellular location">
    <subcellularLocation>
        <location evidence="1">Cell membrane</location>
        <topology evidence="1">Multi-pass membrane protein</topology>
    </subcellularLocation>
</comment>
<evidence type="ECO:0000313" key="15">
    <source>
        <dbReference type="EMBL" id="QNT77494.1"/>
    </source>
</evidence>
<dbReference type="PIRSF" id="PIRSF016636">
    <property type="entry name" value="AlgI_DltB"/>
    <property type="match status" value="1"/>
</dbReference>
<organism evidence="15 16">
    <name type="scientific">Entomobacter blattae</name>
    <dbReference type="NCBI Taxonomy" id="2762277"/>
    <lineage>
        <taxon>Bacteria</taxon>
        <taxon>Pseudomonadati</taxon>
        <taxon>Pseudomonadota</taxon>
        <taxon>Alphaproteobacteria</taxon>
        <taxon>Acetobacterales</taxon>
        <taxon>Acetobacteraceae</taxon>
        <taxon>Entomobacter</taxon>
    </lineage>
</organism>
<evidence type="ECO:0000256" key="6">
    <source>
        <dbReference type="ARBA" id="ARBA00022679"/>
    </source>
</evidence>
<dbReference type="InterPro" id="IPR024194">
    <property type="entry name" value="Ac/AlaTfrase_AlgI/DltB"/>
</dbReference>
<dbReference type="GO" id="GO:0016746">
    <property type="term" value="F:acyltransferase activity"/>
    <property type="evidence" value="ECO:0007669"/>
    <property type="project" value="UniProtKB-KW"/>
</dbReference>
<evidence type="ECO:0000256" key="3">
    <source>
        <dbReference type="ARBA" id="ARBA00010323"/>
    </source>
</evidence>
<evidence type="ECO:0000256" key="7">
    <source>
        <dbReference type="ARBA" id="ARBA00022692"/>
    </source>
</evidence>
<feature type="transmembrane region" description="Helical" evidence="14">
    <location>
        <begin position="7"/>
        <end position="26"/>
    </location>
</feature>
<evidence type="ECO:0000256" key="5">
    <source>
        <dbReference type="ARBA" id="ARBA00022475"/>
    </source>
</evidence>